<sequence>MSKFQSENNFPYSQNTPASVVELGLGFLNPDMGGDSRILYDVCALLLTILRPPPPSRRRVATRPPPPSLTPAAIASVLMGASVALVLCGSVTFVIGMMMMPWVIGLVLFCYFVGILSSLKSLAKAIICALSAPVSRTSPVEVTGKSSPKCQLF</sequence>
<dbReference type="PANTHER" id="PTHR34781">
    <property type="entry name" value="TRANSMEMBRANE PROTEIN"/>
    <property type="match status" value="1"/>
</dbReference>
<dbReference type="PANTHER" id="PTHR34781:SF1">
    <property type="entry name" value="OS01G0923000 PROTEIN"/>
    <property type="match status" value="1"/>
</dbReference>
<reference evidence="2" key="2">
    <citation type="submission" date="2023-04" db="EMBL/GenBank/DDBJ databases">
        <authorList>
            <person name="Bruccoleri R.E."/>
            <person name="Oakeley E.J."/>
            <person name="Faust A.-M."/>
            <person name="Dessus-Babus S."/>
            <person name="Altorfer M."/>
            <person name="Burckhardt D."/>
            <person name="Oertli M."/>
            <person name="Naumann U."/>
            <person name="Petersen F."/>
            <person name="Wong J."/>
        </authorList>
    </citation>
    <scope>NUCLEOTIDE SEQUENCE</scope>
    <source>
        <strain evidence="2">GSM-AAB239-AS_SAM_17_03QT</strain>
        <tissue evidence="2">Leaf</tissue>
    </source>
</reference>
<keyword evidence="3" id="KW-1185">Reference proteome</keyword>
<keyword evidence="1" id="KW-1133">Transmembrane helix</keyword>
<proteinExistence type="predicted"/>
<reference evidence="2" key="1">
    <citation type="journal article" date="2023" name="GigaByte">
        <title>Genome assembly of the bearded iris, Iris pallida Lam.</title>
        <authorList>
            <person name="Bruccoleri R.E."/>
            <person name="Oakeley E.J."/>
            <person name="Faust A.M.E."/>
            <person name="Altorfer M."/>
            <person name="Dessus-Babus S."/>
            <person name="Burckhardt D."/>
            <person name="Oertli M."/>
            <person name="Naumann U."/>
            <person name="Petersen F."/>
            <person name="Wong J."/>
        </authorList>
    </citation>
    <scope>NUCLEOTIDE SEQUENCE</scope>
    <source>
        <strain evidence="2">GSM-AAB239-AS_SAM_17_03QT</strain>
    </source>
</reference>
<gene>
    <name evidence="2" type="ORF">M6B38_340480</name>
</gene>
<evidence type="ECO:0000313" key="3">
    <source>
        <dbReference type="Proteomes" id="UP001140949"/>
    </source>
</evidence>
<dbReference type="Proteomes" id="UP001140949">
    <property type="component" value="Unassembled WGS sequence"/>
</dbReference>
<dbReference type="EMBL" id="JANAVB010015200">
    <property type="protein sequence ID" value="KAJ6833305.1"/>
    <property type="molecule type" value="Genomic_DNA"/>
</dbReference>
<keyword evidence="1" id="KW-0472">Membrane</keyword>
<name>A0AAX6GYC7_IRIPA</name>
<dbReference type="AlphaFoldDB" id="A0AAX6GYC7"/>
<feature type="transmembrane region" description="Helical" evidence="1">
    <location>
        <begin position="93"/>
        <end position="116"/>
    </location>
</feature>
<comment type="caution">
    <text evidence="2">The sequence shown here is derived from an EMBL/GenBank/DDBJ whole genome shotgun (WGS) entry which is preliminary data.</text>
</comment>
<keyword evidence="1" id="KW-0812">Transmembrane</keyword>
<evidence type="ECO:0000313" key="2">
    <source>
        <dbReference type="EMBL" id="KAJ6833305.1"/>
    </source>
</evidence>
<feature type="transmembrane region" description="Helical" evidence="1">
    <location>
        <begin position="68"/>
        <end position="87"/>
    </location>
</feature>
<protein>
    <submittedName>
        <fullName evidence="2">Uncharacterized protein</fullName>
    </submittedName>
</protein>
<organism evidence="2 3">
    <name type="scientific">Iris pallida</name>
    <name type="common">Sweet iris</name>
    <dbReference type="NCBI Taxonomy" id="29817"/>
    <lineage>
        <taxon>Eukaryota</taxon>
        <taxon>Viridiplantae</taxon>
        <taxon>Streptophyta</taxon>
        <taxon>Embryophyta</taxon>
        <taxon>Tracheophyta</taxon>
        <taxon>Spermatophyta</taxon>
        <taxon>Magnoliopsida</taxon>
        <taxon>Liliopsida</taxon>
        <taxon>Asparagales</taxon>
        <taxon>Iridaceae</taxon>
        <taxon>Iridoideae</taxon>
        <taxon>Irideae</taxon>
        <taxon>Iris</taxon>
    </lineage>
</organism>
<evidence type="ECO:0000256" key="1">
    <source>
        <dbReference type="SAM" id="Phobius"/>
    </source>
</evidence>
<accession>A0AAX6GYC7</accession>